<gene>
    <name evidence="4" type="ORF">MTO99_04005</name>
</gene>
<evidence type="ECO:0000313" key="4">
    <source>
        <dbReference type="EMBL" id="UOE44953.1"/>
    </source>
</evidence>
<evidence type="ECO:0000256" key="1">
    <source>
        <dbReference type="SAM" id="Coils"/>
    </source>
</evidence>
<protein>
    <recommendedName>
        <fullName evidence="3">Putative T7SS secretion signal domain-containing protein</fullName>
    </recommendedName>
</protein>
<evidence type="ECO:0000313" key="5">
    <source>
        <dbReference type="Proteomes" id="UP000832097"/>
    </source>
</evidence>
<proteinExistence type="predicted"/>
<accession>A0ABY4C4N6</accession>
<feature type="domain" description="Putative T7SS secretion signal" evidence="3">
    <location>
        <begin position="4"/>
        <end position="177"/>
    </location>
</feature>
<feature type="coiled-coil region" evidence="1">
    <location>
        <begin position="85"/>
        <end position="112"/>
    </location>
</feature>
<dbReference type="EMBL" id="CP094528">
    <property type="protein sequence ID" value="UOE44953.1"/>
    <property type="molecule type" value="Genomic_DNA"/>
</dbReference>
<dbReference type="Proteomes" id="UP000832097">
    <property type="component" value="Chromosome"/>
</dbReference>
<reference evidence="4 5" key="1">
    <citation type="submission" date="2022-03" db="EMBL/GenBank/DDBJ databases">
        <title>Mucilaginibacter sp. isolated from the gut of Protaetia brevitarsis seulensis larvae.</title>
        <authorList>
            <person name="Won M."/>
            <person name="Kim S.-J."/>
            <person name="Kwon S.-W."/>
        </authorList>
    </citation>
    <scope>NUCLEOTIDE SEQUENCE [LARGE SCALE GENOMIC DNA]</scope>
    <source>
        <strain evidence="4 5">CFWR-12</strain>
    </source>
</reference>
<organism evidence="4 5">
    <name type="scientific">Agromyces larvae</name>
    <dbReference type="NCBI Taxonomy" id="2929802"/>
    <lineage>
        <taxon>Bacteria</taxon>
        <taxon>Bacillati</taxon>
        <taxon>Actinomycetota</taxon>
        <taxon>Actinomycetes</taxon>
        <taxon>Micrococcales</taxon>
        <taxon>Microbacteriaceae</taxon>
        <taxon>Agromyces</taxon>
    </lineage>
</organism>
<name>A0ABY4C4N6_9MICO</name>
<dbReference type="InterPro" id="IPR049082">
    <property type="entry name" value="T7SS_signal"/>
</dbReference>
<feature type="region of interest" description="Disordered" evidence="2">
    <location>
        <begin position="1"/>
        <end position="22"/>
    </location>
</feature>
<evidence type="ECO:0000259" key="3">
    <source>
        <dbReference type="Pfam" id="PF21725"/>
    </source>
</evidence>
<evidence type="ECO:0000256" key="2">
    <source>
        <dbReference type="SAM" id="MobiDB-lite"/>
    </source>
</evidence>
<keyword evidence="1" id="KW-0175">Coiled coil</keyword>
<feature type="region of interest" description="Disordered" evidence="2">
    <location>
        <begin position="300"/>
        <end position="319"/>
    </location>
</feature>
<sequence>MTAELGGTSDPRDLIPGSPADLRQTADSWHREAIGCQDTSLILRGVTTSGVWEGEAADAFHEQLLDQIRRWDTAGETYLAGAIALRAYADELERAQREAGRAIDLYERGERESAFADSLFQAQLQKAVADARATQTLLIEPYRTVDPGQQYRDSAQTVLDRARHDVEAAAQALTARLGREGDAFDTVIRVAGVMTTLLAAMMIEQLRNTVNDVAAVGKVLLEHPDLVLGLIGGVAGFVGGGAMMVGGGGLTLTGGGAVVGAPAIGEGLAIAGTGAVVAGAAASELGGYIASASQVEIWQATGPDRGDGRSADGRYAGGSKAWEDSKALEQEKLDELSEDLGVEIERRQVVAHVDGEPQSGRKYDGLFANGDGTYTGVEIKTGNAKYGGTQKGFDQLVSPENPATAILDGTVIKIVGVIVR</sequence>
<keyword evidence="5" id="KW-1185">Reference proteome</keyword>
<dbReference type="RefSeq" id="WP_243557155.1">
    <property type="nucleotide sequence ID" value="NZ_CP094528.1"/>
</dbReference>
<dbReference type="Pfam" id="PF21725">
    <property type="entry name" value="T7SS_signal"/>
    <property type="match status" value="1"/>
</dbReference>